<evidence type="ECO:0000256" key="4">
    <source>
        <dbReference type="ARBA" id="ARBA00022840"/>
    </source>
</evidence>
<protein>
    <recommendedName>
        <fullName evidence="8">ATP-dependent RNA helicase</fullName>
        <ecNumber evidence="8">3.6.4.13</ecNumber>
    </recommendedName>
</protein>
<evidence type="ECO:0000313" key="14">
    <source>
        <dbReference type="Proteomes" id="UP000008549"/>
    </source>
</evidence>
<feature type="domain" description="C2H2-type" evidence="10">
    <location>
        <begin position="93"/>
        <end position="121"/>
    </location>
</feature>
<dbReference type="eggNOG" id="KOG0350">
    <property type="taxonomic scope" value="Eukaryota"/>
</dbReference>
<dbReference type="STRING" id="6238.A8WM63"/>
<keyword evidence="6" id="KW-0862">Zinc</keyword>
<feature type="region of interest" description="Disordered" evidence="9">
    <location>
        <begin position="116"/>
        <end position="137"/>
    </location>
</feature>
<dbReference type="GO" id="GO:0005634">
    <property type="term" value="C:nucleus"/>
    <property type="evidence" value="ECO:0000318"/>
    <property type="project" value="GO_Central"/>
</dbReference>
<dbReference type="AlphaFoldDB" id="A8WM63"/>
<evidence type="ECO:0000256" key="3">
    <source>
        <dbReference type="ARBA" id="ARBA00022806"/>
    </source>
</evidence>
<proteinExistence type="inferred from homology"/>
<keyword evidence="2 7" id="KW-0378">Hydrolase</keyword>
<keyword evidence="3 7" id="KW-0347">Helicase</keyword>
<reference evidence="13 14" key="2">
    <citation type="journal article" date="2011" name="PLoS Genet.">
        <title>Caenorhabditis briggsae recombinant inbred line genotypes reveal inter-strain incompatibility and the evolution of recombination.</title>
        <authorList>
            <person name="Ross J.A."/>
            <person name="Koboldt D.C."/>
            <person name="Staisch J.E."/>
            <person name="Chamberlin H.M."/>
            <person name="Gupta B.P."/>
            <person name="Miller R.D."/>
            <person name="Baird S.E."/>
            <person name="Haag E.S."/>
        </authorList>
    </citation>
    <scope>NUCLEOTIDE SEQUENCE [LARGE SCALE GENOMIC DNA]</scope>
    <source>
        <strain evidence="13 14">AF16</strain>
    </source>
</reference>
<dbReference type="KEGG" id="cbr:CBG_00032"/>
<dbReference type="PROSITE" id="PS51192">
    <property type="entry name" value="HELICASE_ATP_BIND_1"/>
    <property type="match status" value="1"/>
</dbReference>
<comment type="domain">
    <text evidence="8">The Q motif is unique to and characteristic of the DEAD box family of RNA helicases and controls ATP binding and hydrolysis.</text>
</comment>
<evidence type="ECO:0000256" key="1">
    <source>
        <dbReference type="ARBA" id="ARBA00022741"/>
    </source>
</evidence>
<feature type="domain" description="C2H2-type" evidence="10">
    <location>
        <begin position="62"/>
        <end position="89"/>
    </location>
</feature>
<keyword evidence="14" id="KW-1185">Reference proteome</keyword>
<dbReference type="InterPro" id="IPR036236">
    <property type="entry name" value="Znf_C2H2_sf"/>
</dbReference>
<comment type="catalytic activity">
    <reaction evidence="8">
        <text>ATP + H2O = ADP + phosphate + H(+)</text>
        <dbReference type="Rhea" id="RHEA:13065"/>
        <dbReference type="ChEBI" id="CHEBI:15377"/>
        <dbReference type="ChEBI" id="CHEBI:15378"/>
        <dbReference type="ChEBI" id="CHEBI:30616"/>
        <dbReference type="ChEBI" id="CHEBI:43474"/>
        <dbReference type="ChEBI" id="CHEBI:456216"/>
        <dbReference type="EC" id="3.6.4.13"/>
    </reaction>
</comment>
<dbReference type="EC" id="3.6.4.13" evidence="8"/>
<sequence length="664" mass="75285">MDLGIIRTSSGIDNEEKNREEAMKRKVTETIVTTYCELCEQNFSSSKMLLLHRNKVHNTAYIECHLCLKLFTRTIQFNRHMKTHYGPNAMSHVKCELCERQFKDKESLKTHWEVSHVEDEEMDTEDVEPKPEAKIGENGLNKDRELFKVLGKQEMKNLEALKVTSSWVQHATTFSATIDSSTSQSLSKIDIPDFLTVPDTISTWFPVQYSVLPALFKDIQAPPPLRPRDVAIAAPTGSGKTICYVLPVLAAVGSRPSNSLHAVILVPVQTLVTQIVEEFRRWNGPEGTAKVVSLSGANDFDKEQRQLSADPPNVIVATPARLVQHLTAQIPPPIDLSKLRFLIVDEADRMGKLMREEWLDLVEFLCGGMERVACLNDVIRQRRAPQKIVLSATLSKDVEELHLWNLFKPKLFSATATKAKDITSTVPMDHISGRLALPSSISHRLIVSDSKFHPLAVYQQIQRNKFNRTLIFVNEVSSSNRLAHVLKELSQGEFEVDYFTAQLFGKRRYKMLEKFNKNPNRVLICSDVLARGTDLNRVDCVINYNLPADDKLFVHRAGRTGRAGQEGYVISVGDKETKRLFVKMLKVTNLWGDTVEEQMDEYLFEKDLERYTKAIESLKTIVSTNTKTKNGSAAKRSGFEAKRKSRPNARGEKPWLKKKTTTTE</sequence>
<keyword evidence="1 7" id="KW-0547">Nucleotide-binding</keyword>
<dbReference type="FunCoup" id="A8WM63">
    <property type="interactions" value="3062"/>
</dbReference>
<dbReference type="PANTHER" id="PTHR24031">
    <property type="entry name" value="RNA HELICASE"/>
    <property type="match status" value="1"/>
</dbReference>
<dbReference type="EMBL" id="HE601477">
    <property type="protein sequence ID" value="CAP21567.2"/>
    <property type="molecule type" value="Genomic_DNA"/>
</dbReference>
<dbReference type="InterPro" id="IPR027417">
    <property type="entry name" value="P-loop_NTPase"/>
</dbReference>
<evidence type="ECO:0000259" key="10">
    <source>
        <dbReference type="PROSITE" id="PS50157"/>
    </source>
</evidence>
<dbReference type="OMA" id="TWFPVQY"/>
<dbReference type="Gene3D" id="3.40.50.300">
    <property type="entry name" value="P-loop containing nucleotide triphosphate hydrolases"/>
    <property type="match status" value="2"/>
</dbReference>
<dbReference type="SMART" id="SM00355">
    <property type="entry name" value="ZnF_C2H2"/>
    <property type="match status" value="3"/>
</dbReference>
<dbReference type="InterPro" id="IPR013087">
    <property type="entry name" value="Znf_C2H2_type"/>
</dbReference>
<evidence type="ECO:0000256" key="5">
    <source>
        <dbReference type="ARBA" id="ARBA00022884"/>
    </source>
</evidence>
<dbReference type="RefSeq" id="XP_045091454.1">
    <property type="nucleotide sequence ID" value="XM_045244520.1"/>
</dbReference>
<feature type="compositionally biased region" description="Basic and acidic residues" evidence="9">
    <location>
        <begin position="127"/>
        <end position="137"/>
    </location>
</feature>
<feature type="domain" description="Helicase ATP-binding" evidence="11">
    <location>
        <begin position="221"/>
        <end position="412"/>
    </location>
</feature>
<dbReference type="GeneID" id="8584644"/>
<organism evidence="13 14">
    <name type="scientific">Caenorhabditis briggsae</name>
    <dbReference type="NCBI Taxonomy" id="6238"/>
    <lineage>
        <taxon>Eukaryota</taxon>
        <taxon>Metazoa</taxon>
        <taxon>Ecdysozoa</taxon>
        <taxon>Nematoda</taxon>
        <taxon>Chromadorea</taxon>
        <taxon>Rhabditida</taxon>
        <taxon>Rhabditina</taxon>
        <taxon>Rhabditomorpha</taxon>
        <taxon>Rhabditoidea</taxon>
        <taxon>Rhabditidae</taxon>
        <taxon>Peloderinae</taxon>
        <taxon>Caenorhabditis</taxon>
    </lineage>
</organism>
<evidence type="ECO:0000259" key="12">
    <source>
        <dbReference type="PROSITE" id="PS51194"/>
    </source>
</evidence>
<dbReference type="GO" id="GO:0043186">
    <property type="term" value="C:P granule"/>
    <property type="evidence" value="ECO:0007669"/>
    <property type="project" value="UniProtKB-ARBA"/>
</dbReference>
<evidence type="ECO:0000256" key="9">
    <source>
        <dbReference type="SAM" id="MobiDB-lite"/>
    </source>
</evidence>
<dbReference type="Pfam" id="PF00096">
    <property type="entry name" value="zf-C2H2"/>
    <property type="match status" value="1"/>
</dbReference>
<dbReference type="SMART" id="SM00490">
    <property type="entry name" value="HELICc"/>
    <property type="match status" value="1"/>
</dbReference>
<accession>A8WM63</accession>
<dbReference type="Proteomes" id="UP000008549">
    <property type="component" value="Unassembled WGS sequence"/>
</dbReference>
<comment type="similarity">
    <text evidence="7">Belongs to the DEAD box helicase family.</text>
</comment>
<dbReference type="Pfam" id="PF00271">
    <property type="entry name" value="Helicase_C"/>
    <property type="match status" value="1"/>
</dbReference>
<comment type="function">
    <text evidence="8">RNA helicase.</text>
</comment>
<dbReference type="SMART" id="SM00487">
    <property type="entry name" value="DEXDc"/>
    <property type="match status" value="1"/>
</dbReference>
<dbReference type="InterPro" id="IPR000629">
    <property type="entry name" value="RNA-helicase_DEAD-box_CS"/>
</dbReference>
<dbReference type="PROSITE" id="PS00039">
    <property type="entry name" value="DEAD_ATP_HELICASE"/>
    <property type="match status" value="1"/>
</dbReference>
<reference evidence="13 14" key="1">
    <citation type="journal article" date="2003" name="PLoS Biol.">
        <title>The genome sequence of Caenorhabditis briggsae: a platform for comparative genomics.</title>
        <authorList>
            <person name="Stein L.D."/>
            <person name="Bao Z."/>
            <person name="Blasiar D."/>
            <person name="Blumenthal T."/>
            <person name="Brent M.R."/>
            <person name="Chen N."/>
            <person name="Chinwalla A."/>
            <person name="Clarke L."/>
            <person name="Clee C."/>
            <person name="Coghlan A."/>
            <person name="Coulson A."/>
            <person name="D'Eustachio P."/>
            <person name="Fitch D.H."/>
            <person name="Fulton L.A."/>
            <person name="Fulton R.E."/>
            <person name="Griffiths-Jones S."/>
            <person name="Harris T.W."/>
            <person name="Hillier L.W."/>
            <person name="Kamath R."/>
            <person name="Kuwabara P.E."/>
            <person name="Mardis E.R."/>
            <person name="Marra M.A."/>
            <person name="Miner T.L."/>
            <person name="Minx P."/>
            <person name="Mullikin J.C."/>
            <person name="Plumb R.W."/>
            <person name="Rogers J."/>
            <person name="Schein J.E."/>
            <person name="Sohrmann M."/>
            <person name="Spieth J."/>
            <person name="Stajich J.E."/>
            <person name="Wei C."/>
            <person name="Willey D."/>
            <person name="Wilson R.K."/>
            <person name="Durbin R."/>
            <person name="Waterston R.H."/>
        </authorList>
    </citation>
    <scope>NUCLEOTIDE SEQUENCE [LARGE SCALE GENOMIC DNA]</scope>
    <source>
        <strain evidence="13 14">AF16</strain>
    </source>
</reference>
<dbReference type="CDD" id="cd18787">
    <property type="entry name" value="SF2_C_DEAD"/>
    <property type="match status" value="1"/>
</dbReference>
<evidence type="ECO:0000256" key="7">
    <source>
        <dbReference type="RuleBase" id="RU000492"/>
    </source>
</evidence>
<dbReference type="Pfam" id="PF00270">
    <property type="entry name" value="DEAD"/>
    <property type="match status" value="1"/>
</dbReference>
<evidence type="ECO:0000313" key="13">
    <source>
        <dbReference type="EMBL" id="CAP21567.2"/>
    </source>
</evidence>
<dbReference type="SUPFAM" id="SSF52540">
    <property type="entry name" value="P-loop containing nucleoside triphosphate hydrolases"/>
    <property type="match status" value="1"/>
</dbReference>
<evidence type="ECO:0000256" key="6">
    <source>
        <dbReference type="PROSITE-ProRule" id="PRU00042"/>
    </source>
</evidence>
<evidence type="ECO:0000259" key="11">
    <source>
        <dbReference type="PROSITE" id="PS51192"/>
    </source>
</evidence>
<keyword evidence="6" id="KW-0863">Zinc-finger</keyword>
<name>A8WM63_CAEBR</name>
<feature type="domain" description="Helicase C-terminal" evidence="12">
    <location>
        <begin position="440"/>
        <end position="603"/>
    </location>
</feature>
<dbReference type="PROSITE" id="PS50157">
    <property type="entry name" value="ZINC_FINGER_C2H2_2"/>
    <property type="match status" value="2"/>
</dbReference>
<dbReference type="GO" id="GO:0005524">
    <property type="term" value="F:ATP binding"/>
    <property type="evidence" value="ECO:0007669"/>
    <property type="project" value="UniProtKB-UniRule"/>
</dbReference>
<dbReference type="PROSITE" id="PS51194">
    <property type="entry name" value="HELICASE_CTER"/>
    <property type="match status" value="1"/>
</dbReference>
<dbReference type="PROSITE" id="PS00028">
    <property type="entry name" value="ZINC_FINGER_C2H2_1"/>
    <property type="match status" value="3"/>
</dbReference>
<gene>
    <name evidence="13 15" type="ORF">CBG00032</name>
    <name evidence="13" type="ORF">CBG_00032</name>
</gene>
<dbReference type="GO" id="GO:0016787">
    <property type="term" value="F:hydrolase activity"/>
    <property type="evidence" value="ECO:0007669"/>
    <property type="project" value="UniProtKB-KW"/>
</dbReference>
<dbReference type="InParanoid" id="A8WM63"/>
<dbReference type="InterPro" id="IPR001650">
    <property type="entry name" value="Helicase_C-like"/>
</dbReference>
<keyword evidence="5 8" id="KW-0694">RNA-binding</keyword>
<dbReference type="GO" id="GO:0003723">
    <property type="term" value="F:RNA binding"/>
    <property type="evidence" value="ECO:0007669"/>
    <property type="project" value="UniProtKB-UniRule"/>
</dbReference>
<dbReference type="SUPFAM" id="SSF57667">
    <property type="entry name" value="beta-beta-alpha zinc fingers"/>
    <property type="match status" value="2"/>
</dbReference>
<dbReference type="CTD" id="8584644"/>
<dbReference type="InterPro" id="IPR014001">
    <property type="entry name" value="Helicase_ATP-bd"/>
</dbReference>
<dbReference type="GO" id="GO:0008270">
    <property type="term" value="F:zinc ion binding"/>
    <property type="evidence" value="ECO:0007669"/>
    <property type="project" value="UniProtKB-KW"/>
</dbReference>
<dbReference type="CDD" id="cd17956">
    <property type="entry name" value="DEADc_DDX51"/>
    <property type="match status" value="1"/>
</dbReference>
<evidence type="ECO:0000313" key="15">
    <source>
        <dbReference type="WormBase" id="CBG00032"/>
    </source>
</evidence>
<evidence type="ECO:0000256" key="2">
    <source>
        <dbReference type="ARBA" id="ARBA00022801"/>
    </source>
</evidence>
<evidence type="ECO:0000256" key="8">
    <source>
        <dbReference type="RuleBase" id="RU365068"/>
    </source>
</evidence>
<keyword evidence="4 7" id="KW-0067">ATP-binding</keyword>
<dbReference type="WormBase" id="CBG00032">
    <property type="protein sequence ID" value="CBP39315"/>
    <property type="gene ID" value="WBGene00023542"/>
</dbReference>
<dbReference type="Gene3D" id="3.30.160.60">
    <property type="entry name" value="Classic Zinc Finger"/>
    <property type="match status" value="1"/>
</dbReference>
<keyword evidence="6" id="KW-0479">Metal-binding</keyword>
<feature type="region of interest" description="Disordered" evidence="9">
    <location>
        <begin position="1"/>
        <end position="22"/>
    </location>
</feature>
<dbReference type="InterPro" id="IPR011545">
    <property type="entry name" value="DEAD/DEAH_box_helicase_dom"/>
</dbReference>
<dbReference type="GO" id="GO:0003724">
    <property type="term" value="F:RNA helicase activity"/>
    <property type="evidence" value="ECO:0007669"/>
    <property type="project" value="UniProtKB-EC"/>
</dbReference>
<feature type="region of interest" description="Disordered" evidence="9">
    <location>
        <begin position="625"/>
        <end position="664"/>
    </location>
</feature>